<proteinExistence type="predicted"/>
<dbReference type="Proteomes" id="UP000199063">
    <property type="component" value="Unassembled WGS sequence"/>
</dbReference>
<dbReference type="EMBL" id="FNHI01000001">
    <property type="protein sequence ID" value="SDL74469.1"/>
    <property type="molecule type" value="Genomic_DNA"/>
</dbReference>
<feature type="region of interest" description="Disordered" evidence="1">
    <location>
        <begin position="30"/>
        <end position="51"/>
    </location>
</feature>
<evidence type="ECO:0000256" key="1">
    <source>
        <dbReference type="SAM" id="MobiDB-lite"/>
    </source>
</evidence>
<dbReference type="AlphaFoldDB" id="A0A1G9MJT2"/>
<evidence type="ECO:0000313" key="2">
    <source>
        <dbReference type="EMBL" id="SDL74469.1"/>
    </source>
</evidence>
<name>A0A1G9MJT2_9ACTN</name>
<keyword evidence="3" id="KW-1185">Reference proteome</keyword>
<protein>
    <submittedName>
        <fullName evidence="2">Uncharacterized protein</fullName>
    </submittedName>
</protein>
<reference evidence="3" key="1">
    <citation type="submission" date="2016-10" db="EMBL/GenBank/DDBJ databases">
        <authorList>
            <person name="Varghese N."/>
            <person name="Submissions S."/>
        </authorList>
    </citation>
    <scope>NUCLEOTIDE SEQUENCE [LARGE SCALE GENOMIC DNA]</scope>
    <source>
        <strain evidence="3">CGMCC 4.7042</strain>
    </source>
</reference>
<organism evidence="2 3">
    <name type="scientific">Streptomyces wuyuanensis</name>
    <dbReference type="NCBI Taxonomy" id="1196353"/>
    <lineage>
        <taxon>Bacteria</taxon>
        <taxon>Bacillati</taxon>
        <taxon>Actinomycetota</taxon>
        <taxon>Actinomycetes</taxon>
        <taxon>Kitasatosporales</taxon>
        <taxon>Streptomycetaceae</taxon>
        <taxon>Streptomyces</taxon>
    </lineage>
</organism>
<accession>A0A1G9MJT2</accession>
<evidence type="ECO:0000313" key="3">
    <source>
        <dbReference type="Proteomes" id="UP000199063"/>
    </source>
</evidence>
<sequence length="64" mass="7357">MLSHWPCKKARCRSSPVPVNSPELVHRFDATPVTARTPDRPPLPITEARTRLRPLVRHTSHLIR</sequence>
<gene>
    <name evidence="2" type="ORF">SAMN05444921_101133</name>
</gene>